<dbReference type="Gene3D" id="1.10.10.60">
    <property type="entry name" value="Homeodomain-like"/>
    <property type="match status" value="1"/>
</dbReference>
<dbReference type="SUPFAM" id="SSF46689">
    <property type="entry name" value="Homeodomain-like"/>
    <property type="match status" value="1"/>
</dbReference>
<sequence length="199" mass="21933">MERTLTTEARRAQIVRAAIETIAEVGYPKASFARITARAGLSSPRMISYHFADKHDLLRQIVLDIFTEAAAFMTPRIEADETATGRLRTYVEANLDFLREHPVEIAALTELGPHLRTTVGEGYSGTDAQDFSVSHLATMLAAGQEAGEFRDFDTRSMAVIIRASIDAAAQRVRDGSDVDLDTYTREAVMVVDLAVRKEA</sequence>
<proteinExistence type="predicted"/>
<dbReference type="InterPro" id="IPR050109">
    <property type="entry name" value="HTH-type_TetR-like_transc_reg"/>
</dbReference>
<reference evidence="5 6" key="1">
    <citation type="submission" date="2019-06" db="EMBL/GenBank/DDBJ databases">
        <title>Sequencing the genomes of 1000 actinobacteria strains.</title>
        <authorList>
            <person name="Klenk H.-P."/>
        </authorList>
    </citation>
    <scope>NUCLEOTIDE SEQUENCE [LARGE SCALE GENOMIC DNA]</scope>
    <source>
        <strain evidence="5 6">DSM 25218</strain>
    </source>
</reference>
<evidence type="ECO:0000256" key="2">
    <source>
        <dbReference type="ARBA" id="ARBA00023125"/>
    </source>
</evidence>
<dbReference type="SUPFAM" id="SSF48498">
    <property type="entry name" value="Tetracyclin repressor-like, C-terminal domain"/>
    <property type="match status" value="1"/>
</dbReference>
<organism evidence="5 6">
    <name type="scientific">Nocardioides albertanoniae</name>
    <dbReference type="NCBI Taxonomy" id="1175486"/>
    <lineage>
        <taxon>Bacteria</taxon>
        <taxon>Bacillati</taxon>
        <taxon>Actinomycetota</taxon>
        <taxon>Actinomycetes</taxon>
        <taxon>Propionibacteriales</taxon>
        <taxon>Nocardioidaceae</taxon>
        <taxon>Nocardioides</taxon>
    </lineage>
</organism>
<accession>A0A543A1M8</accession>
<dbReference type="Proteomes" id="UP000320209">
    <property type="component" value="Unassembled WGS sequence"/>
</dbReference>
<dbReference type="PANTHER" id="PTHR30055:SF234">
    <property type="entry name" value="HTH-TYPE TRANSCRIPTIONAL REGULATOR BETI"/>
    <property type="match status" value="1"/>
</dbReference>
<evidence type="ECO:0000256" key="1">
    <source>
        <dbReference type="ARBA" id="ARBA00023015"/>
    </source>
</evidence>
<keyword evidence="6" id="KW-1185">Reference proteome</keyword>
<dbReference type="Pfam" id="PF00440">
    <property type="entry name" value="TetR_N"/>
    <property type="match status" value="1"/>
</dbReference>
<dbReference type="PANTHER" id="PTHR30055">
    <property type="entry name" value="HTH-TYPE TRANSCRIPTIONAL REGULATOR RUTR"/>
    <property type="match status" value="1"/>
</dbReference>
<dbReference type="Gene3D" id="1.10.357.10">
    <property type="entry name" value="Tetracycline Repressor, domain 2"/>
    <property type="match status" value="1"/>
</dbReference>
<feature type="domain" description="HTH tetR-type" evidence="4">
    <location>
        <begin position="14"/>
        <end position="60"/>
    </location>
</feature>
<gene>
    <name evidence="5" type="ORF">FB381_0351</name>
</gene>
<dbReference type="GO" id="GO:0000976">
    <property type="term" value="F:transcription cis-regulatory region binding"/>
    <property type="evidence" value="ECO:0007669"/>
    <property type="project" value="TreeGrafter"/>
</dbReference>
<keyword evidence="3" id="KW-0804">Transcription</keyword>
<name>A0A543A1M8_9ACTN</name>
<dbReference type="RefSeq" id="WP_141778694.1">
    <property type="nucleotide sequence ID" value="NZ_VFOV01000001.1"/>
</dbReference>
<dbReference type="GO" id="GO:0003700">
    <property type="term" value="F:DNA-binding transcription factor activity"/>
    <property type="evidence" value="ECO:0007669"/>
    <property type="project" value="TreeGrafter"/>
</dbReference>
<keyword evidence="1" id="KW-0805">Transcription regulation</keyword>
<dbReference type="AlphaFoldDB" id="A0A543A1M8"/>
<dbReference type="InterPro" id="IPR009057">
    <property type="entry name" value="Homeodomain-like_sf"/>
</dbReference>
<dbReference type="OrthoDB" id="9806334at2"/>
<evidence type="ECO:0000313" key="6">
    <source>
        <dbReference type="Proteomes" id="UP000320209"/>
    </source>
</evidence>
<protein>
    <submittedName>
        <fullName evidence="5">TetR family transcriptional regulator</fullName>
    </submittedName>
</protein>
<evidence type="ECO:0000259" key="4">
    <source>
        <dbReference type="Pfam" id="PF00440"/>
    </source>
</evidence>
<comment type="caution">
    <text evidence="5">The sequence shown here is derived from an EMBL/GenBank/DDBJ whole genome shotgun (WGS) entry which is preliminary data.</text>
</comment>
<evidence type="ECO:0000313" key="5">
    <source>
        <dbReference type="EMBL" id="TQL66489.1"/>
    </source>
</evidence>
<dbReference type="InterPro" id="IPR001647">
    <property type="entry name" value="HTH_TetR"/>
</dbReference>
<keyword evidence="2" id="KW-0238">DNA-binding</keyword>
<evidence type="ECO:0000256" key="3">
    <source>
        <dbReference type="ARBA" id="ARBA00023163"/>
    </source>
</evidence>
<dbReference type="InterPro" id="IPR036271">
    <property type="entry name" value="Tet_transcr_reg_TetR-rel_C_sf"/>
</dbReference>
<dbReference type="EMBL" id="VFOV01000001">
    <property type="protein sequence ID" value="TQL66489.1"/>
    <property type="molecule type" value="Genomic_DNA"/>
</dbReference>